<dbReference type="SUPFAM" id="SSF53474">
    <property type="entry name" value="alpha/beta-Hydrolases"/>
    <property type="match status" value="1"/>
</dbReference>
<keyword evidence="3" id="KW-1185">Reference proteome</keyword>
<keyword evidence="2" id="KW-0378">Hydrolase</keyword>
<dbReference type="Proteomes" id="UP001652442">
    <property type="component" value="Unassembled WGS sequence"/>
</dbReference>
<dbReference type="InterPro" id="IPR029058">
    <property type="entry name" value="AB_hydrolase_fold"/>
</dbReference>
<evidence type="ECO:0000313" key="3">
    <source>
        <dbReference type="Proteomes" id="UP001652442"/>
    </source>
</evidence>
<name>A0ABT2TJR7_9FIRM</name>
<dbReference type="Pfam" id="PF12695">
    <property type="entry name" value="Abhydrolase_5"/>
    <property type="match status" value="1"/>
</dbReference>
<comment type="caution">
    <text evidence="2">The sequence shown here is derived from an EMBL/GenBank/DDBJ whole genome shotgun (WGS) entry which is preliminary data.</text>
</comment>
<evidence type="ECO:0000313" key="2">
    <source>
        <dbReference type="EMBL" id="MCU6762435.1"/>
    </source>
</evidence>
<organism evidence="2 3">
    <name type="scientific">Brotonthovivens ammoniilytica</name>
    <dbReference type="NCBI Taxonomy" id="2981725"/>
    <lineage>
        <taxon>Bacteria</taxon>
        <taxon>Bacillati</taxon>
        <taxon>Bacillota</taxon>
        <taxon>Clostridia</taxon>
        <taxon>Lachnospirales</taxon>
        <taxon>Lachnospiraceae</taxon>
        <taxon>Brotonthovivens</taxon>
    </lineage>
</organism>
<protein>
    <submittedName>
        <fullName evidence="2">Alpha/beta hydrolase</fullName>
    </submittedName>
</protein>
<evidence type="ECO:0000259" key="1">
    <source>
        <dbReference type="Pfam" id="PF12695"/>
    </source>
</evidence>
<proteinExistence type="predicted"/>
<dbReference type="EMBL" id="JAOQJQ010000003">
    <property type="protein sequence ID" value="MCU6762435.1"/>
    <property type="molecule type" value="Genomic_DNA"/>
</dbReference>
<gene>
    <name evidence="2" type="ORF">OCV88_08825</name>
</gene>
<dbReference type="GO" id="GO:0016787">
    <property type="term" value="F:hydrolase activity"/>
    <property type="evidence" value="ECO:0007669"/>
    <property type="project" value="UniProtKB-KW"/>
</dbReference>
<dbReference type="InterPro" id="IPR029059">
    <property type="entry name" value="AB_hydrolase_5"/>
</dbReference>
<feature type="domain" description="Alpha/beta hydrolase fold-5" evidence="1">
    <location>
        <begin position="68"/>
        <end position="228"/>
    </location>
</feature>
<accession>A0ABT2TJR7</accession>
<sequence length="243" mass="27256">MKKWKKGLLAAGIAAAVIVLVFTIYVQQYYHSQVDVATEEREESNLQIQEENGYIEILPKNEKTDTAFIFYPGAKVEYTSYLPLMELLADQGIACYLMHMPCNLAVFHVDAADTILEKYSYKHYYIGGHSLGGAMAAAYLDGNADQYDGLVLLGAYSTKDLSNTDLKVLSVYGSEDQVLSREKYQEDLDNLPDSLKELVIEGGNHAYYGNYGEQKKDGTALVTRQQQQKETAEAIYELIQTNK</sequence>
<reference evidence="2 3" key="1">
    <citation type="journal article" date="2021" name="ISME Commun">
        <title>Automated analysis of genomic sequences facilitates high-throughput and comprehensive description of bacteria.</title>
        <authorList>
            <person name="Hitch T.C.A."/>
        </authorList>
    </citation>
    <scope>NUCLEOTIDE SEQUENCE [LARGE SCALE GENOMIC DNA]</scope>
    <source>
        <strain evidence="2 3">Sanger_109</strain>
    </source>
</reference>
<dbReference type="RefSeq" id="WP_158425140.1">
    <property type="nucleotide sequence ID" value="NZ_JAOQJQ010000003.1"/>
</dbReference>
<dbReference type="Gene3D" id="3.40.50.1820">
    <property type="entry name" value="alpha/beta hydrolase"/>
    <property type="match status" value="1"/>
</dbReference>